<evidence type="ECO:0000256" key="3">
    <source>
        <dbReference type="ARBA" id="ARBA00022737"/>
    </source>
</evidence>
<feature type="repeat" description="TNFR-Cys" evidence="6">
    <location>
        <begin position="1001"/>
        <end position="1045"/>
    </location>
</feature>
<dbReference type="FunFam" id="2.10.25.10:FF:000038">
    <property type="entry name" value="Fibrillin 2"/>
    <property type="match status" value="1"/>
</dbReference>
<feature type="disulfide bond" evidence="6">
    <location>
        <begin position="1027"/>
        <end position="1045"/>
    </location>
</feature>
<accession>A0A8W8IIF9</accession>
<evidence type="ECO:0000259" key="10">
    <source>
        <dbReference type="PROSITE" id="PS50026"/>
    </source>
</evidence>
<feature type="domain" description="EGF-like" evidence="10">
    <location>
        <begin position="956"/>
        <end position="996"/>
    </location>
</feature>
<evidence type="ECO:0000256" key="8">
    <source>
        <dbReference type="SAM" id="Phobius"/>
    </source>
</evidence>
<reference evidence="12" key="1">
    <citation type="submission" date="2022-08" db="UniProtKB">
        <authorList>
            <consortium name="EnsemblMetazoa"/>
        </authorList>
    </citation>
    <scope>IDENTIFICATION</scope>
    <source>
        <strain evidence="12">05x7-T-G4-1.051#20</strain>
    </source>
</reference>
<evidence type="ECO:0000259" key="11">
    <source>
        <dbReference type="PROSITE" id="PS50050"/>
    </source>
</evidence>
<dbReference type="PROSITE" id="PS01186">
    <property type="entry name" value="EGF_2"/>
    <property type="match status" value="1"/>
</dbReference>
<feature type="compositionally biased region" description="Polar residues" evidence="7">
    <location>
        <begin position="563"/>
        <end position="580"/>
    </location>
</feature>
<dbReference type="InterPro" id="IPR018097">
    <property type="entry name" value="EGF_Ca-bd_CS"/>
</dbReference>
<keyword evidence="8" id="KW-1133">Transmembrane helix</keyword>
<dbReference type="PROSITE" id="PS50050">
    <property type="entry name" value="TNFR_NGFR_2"/>
    <property type="match status" value="1"/>
</dbReference>
<feature type="transmembrane region" description="Helical" evidence="8">
    <location>
        <begin position="1959"/>
        <end position="1979"/>
    </location>
</feature>
<keyword evidence="3" id="KW-0677">Repeat</keyword>
<dbReference type="SMART" id="SM00181">
    <property type="entry name" value="EGF"/>
    <property type="match status" value="2"/>
</dbReference>
<feature type="compositionally biased region" description="Pro residues" evidence="7">
    <location>
        <begin position="762"/>
        <end position="774"/>
    </location>
</feature>
<feature type="transmembrane region" description="Helical" evidence="8">
    <location>
        <begin position="1640"/>
        <end position="1665"/>
    </location>
</feature>
<dbReference type="SMART" id="SM00179">
    <property type="entry name" value="EGF_CA"/>
    <property type="match status" value="1"/>
</dbReference>
<feature type="compositionally biased region" description="Polar residues" evidence="7">
    <location>
        <begin position="451"/>
        <end position="470"/>
    </location>
</feature>
<evidence type="ECO:0000313" key="13">
    <source>
        <dbReference type="Proteomes" id="UP000005408"/>
    </source>
</evidence>
<feature type="chain" id="PRO_5036502359" evidence="9">
    <location>
        <begin position="18"/>
        <end position="2262"/>
    </location>
</feature>
<dbReference type="PROSITE" id="PS50026">
    <property type="entry name" value="EGF_3"/>
    <property type="match status" value="1"/>
</dbReference>
<dbReference type="PROSITE" id="PS00010">
    <property type="entry name" value="ASX_HYDROXYL"/>
    <property type="match status" value="1"/>
</dbReference>
<evidence type="ECO:0000256" key="9">
    <source>
        <dbReference type="SAM" id="SignalP"/>
    </source>
</evidence>
<sequence length="2262" mass="254926">MMLVAILLLWSVTCCHGDTMQHLVLLDNLPPSFQQNSTPDLVITTNYSGSVTFKESNDFKVLLNISSPSIDEAYSVKSAIQESKGRLLIQVFEEKISGSVITLPWIFAAIGMGALVVAGVAVLCAVRWYYSKQHLKLQQDNLSYGNVMKRSRHSIHLSSNPAGESVGQDGEETLMGVPEEPEEEEAENRKMANVRLSHHFDDEDDDNEEKQFLPQKRPATSARAQRQYARQHSHRKRHPSLNDPPSYNTVMDYPNSDDSDGEGNVHKKLLEPLIEGSQASIDKKSESSFTYQEMDVRLYRGINQPVLPVARSDGDIENRNSARHKAPYQIPQLGKLSGSKTNSRSSIKRDEPTTPQETSRNSIRRDELPSPPVEHSRGSFRRLEPITPQDERTKSPFSGADMYDKKSLVGDNTSGIVQMGTSRGPPVQPPLSPVEPGTPKPDGSSMDIPLTSFTGTLQRQKSGRTRTTSLFIDPEAPEEKDVFEVVDDHDDDDDDDDDDDIFAPRVPGPDGRQRHISGDSRTRHLSGERHQGNRIRHPSGEDKFMIPMGGSPARGPMGGSPARNPNDNSPARQGNKNSPSRYAENRLRNPHLDRHRHPSGGDRTRYSVTSDGSMYGSTEIFNRRGTDNNYEDIDSDMDFEMPPLESDADVLSDVSLPLPSPPAFVKQASKEARSPLRSFAYDEAPTAMSLPLSPFGDFGGGTYITIAASPSASTVDRNHFVFPPTSPTATNNSRPPDNEAEILPPPPLELQSNGEASGGSLLPPPPKVFHPPQKPSWHKSVPSSSKNGGPEHGSSKNGGPEYAKIQRLGNTRQEPDNGAQSGERATEGPTRGGSVKRKNIPSRLHLTIVCSLCLLSLIGGVYSKMNITGTQVHITVYAPKRFFTQKIEVFFHQDKPAYVVKNPYKVQAYDVMEPRLRDLNSSMCHKSHCPQGCDEDTGQCICKKGYRLDAQKKCQDVNECRDGSFRCHEDAGCLNMIGSYYCICSPPFYGDGKSCEECNAPCRPGTYQTGICGNNQQKKCIDCTSQCDKGFYMYSKCGKMDDASCRMCYGECSENQYEYQRCTRQQNRVCKERGDLKPPVVSGNVIVEDRDDTYKNGMATVHHRESGASQNTQSFMFSKGSGFYIEVALKYLNPSPIFSPVNHSQQNELDSFTGDKAVLESYCPYPMPVRHELYYKTHKNITYKEREKYGHTLIRPCKTYTQHGQYPPQDEGREGAIMCSQPGPVSGVFSTLDSQFTTSTSIWVEKSESCFLSNGACLNCTRHCARQMLLKGGECAISGGDNGQSPRLPECFTCCTQNNCSDVCKNYHDYICQTESCKQGDLIEFRLRPVYHPKNDFLCHMTLVPNQKLLELEYTIKHYYNTLMTQSFSIYGDETWQKTGKLKSDKHIVKVEVKSMLEVIPDIIEGSPGQRDVTVGLYKTSGDSVRSSYIQGTSAPVRAMKPYRETSHTFGEKHCDDDALENLVSIKSEDPYNHLQTLQGRYLGNFTYVITNSSAQALVNFEVSKHSSILFSLYPGATLKEGSLRGNITHNSTHWNLNVTGEVMSCPGILNVNITDPDYPGRPLYQYDIQVKCPPDFSLVFSVPSGDSSQSHKQFIVSVRDNVRKYQLHVYRASASQLGTLRERKTRTVHSTEAVVPPHFSVPFIVSVCGGVLLLIFISAFGIVVKFGQPLGDVLRFRWSHLVLMVAYMTFQFIYAACVSLTVFYLVIIASNSDTTAFLKNYQHQRSVKTAFSNLELDHLQRHLQVELQRQNKIASTSKQQCEVQMRKAIEEFTEINRLLEKEVKDRVRVENIKDLLTRHTEDLLQQFTTNLNNHKENYKSYIKHTKKVFSANIEDSYRSVERSKWLAGPDFLHKTVKNFRDLDNLPTKPFMEWLGIQQSLTQISGDDITIPLPQTPRLSKVFNSGPTSQQNLKGSFDRPERTVHKHNMWFFADDPFTARENQTRSSKGQGHSTQEPRYSSYSGIYFVMAIIDIIWFLHRMFKAVAVARLLLYGYPIFVGIREKSNERNPDGSARRQSQIFQSGAAKTFKKFFIKTLSSMFVPKVIATIFVCLFIYLTSVTTFHFVNRETFSYLGYYNNMDDLLKLNEDFVNHRIESHASRINTMEYPTYQEIMNMYVQRHLFLHRTLESQWRHLQEAHSGFYCRYKQSLDPGAKCSDALGSRFGDRAMEVCSFEQIEPNFYSNGQVSDSSVAEIQMDAFLTNIRKLISDTCYIILIYMSVIIIKELLATVIWLYLKRSAFINLRLIYEADKPPPTATGRER</sequence>
<evidence type="ECO:0000256" key="4">
    <source>
        <dbReference type="ARBA" id="ARBA00023157"/>
    </source>
</evidence>
<evidence type="ECO:0000256" key="6">
    <source>
        <dbReference type="PROSITE-ProRule" id="PRU00206"/>
    </source>
</evidence>
<feature type="compositionally biased region" description="Basic and acidic residues" evidence="7">
    <location>
        <begin position="511"/>
        <end position="531"/>
    </location>
</feature>
<feature type="transmembrane region" description="Helical" evidence="8">
    <location>
        <begin position="2213"/>
        <end position="2236"/>
    </location>
</feature>
<dbReference type="InterPro" id="IPR000152">
    <property type="entry name" value="EGF-type_Asp/Asn_hydroxyl_site"/>
</dbReference>
<dbReference type="InterPro" id="IPR001881">
    <property type="entry name" value="EGF-like_Ca-bd_dom"/>
</dbReference>
<dbReference type="Gene3D" id="2.10.50.10">
    <property type="entry name" value="Tumor Necrosis Factor Receptor, subunit A, domain 2"/>
    <property type="match status" value="1"/>
</dbReference>
<dbReference type="InterPro" id="IPR049883">
    <property type="entry name" value="NOTCH1_EGF-like"/>
</dbReference>
<dbReference type="GO" id="GO:0005509">
    <property type="term" value="F:calcium ion binding"/>
    <property type="evidence" value="ECO:0007669"/>
    <property type="project" value="InterPro"/>
</dbReference>
<dbReference type="Gene3D" id="2.10.25.10">
    <property type="entry name" value="Laminin"/>
    <property type="match status" value="1"/>
</dbReference>
<feature type="compositionally biased region" description="Basic residues" evidence="7">
    <location>
        <begin position="229"/>
        <end position="239"/>
    </location>
</feature>
<feature type="compositionally biased region" description="Basic and acidic residues" evidence="7">
    <location>
        <begin position="363"/>
        <end position="394"/>
    </location>
</feature>
<proteinExistence type="predicted"/>
<feature type="transmembrane region" description="Helical" evidence="8">
    <location>
        <begin position="2045"/>
        <end position="2066"/>
    </location>
</feature>
<dbReference type="OrthoDB" id="5965479at2759"/>
<dbReference type="Proteomes" id="UP000005408">
    <property type="component" value="Unassembled WGS sequence"/>
</dbReference>
<protein>
    <submittedName>
        <fullName evidence="12">Uncharacterized protein</fullName>
    </submittedName>
</protein>
<dbReference type="OMA" id="HGNVMYR"/>
<evidence type="ECO:0000313" key="12">
    <source>
        <dbReference type="EnsemblMetazoa" id="G14444.1:cds"/>
    </source>
</evidence>
<feature type="region of interest" description="Disordered" evidence="7">
    <location>
        <begin position="310"/>
        <end position="407"/>
    </location>
</feature>
<keyword evidence="1 5" id="KW-0245">EGF-like domain</keyword>
<dbReference type="EnsemblMetazoa" id="G14444.1">
    <property type="protein sequence ID" value="G14444.1:cds"/>
    <property type="gene ID" value="G14444"/>
</dbReference>
<dbReference type="InterPro" id="IPR001368">
    <property type="entry name" value="TNFR/NGFR_Cys_rich_reg"/>
</dbReference>
<evidence type="ECO:0000256" key="2">
    <source>
        <dbReference type="ARBA" id="ARBA00022729"/>
    </source>
</evidence>
<feature type="region of interest" description="Disordered" evidence="7">
    <location>
        <begin position="156"/>
        <end position="264"/>
    </location>
</feature>
<comment type="caution">
    <text evidence="5">Lacks conserved residue(s) required for the propagation of feature annotation.</text>
</comment>
<feature type="transmembrane region" description="Helical" evidence="8">
    <location>
        <begin position="1686"/>
        <end position="1708"/>
    </location>
</feature>
<evidence type="ECO:0000256" key="1">
    <source>
        <dbReference type="ARBA" id="ARBA00022536"/>
    </source>
</evidence>
<dbReference type="Pfam" id="PF07645">
    <property type="entry name" value="EGF_CA"/>
    <property type="match status" value="1"/>
</dbReference>
<feature type="compositionally biased region" description="Acidic residues" evidence="7">
    <location>
        <begin position="484"/>
        <end position="501"/>
    </location>
</feature>
<dbReference type="PROSITE" id="PS01187">
    <property type="entry name" value="EGF_CA"/>
    <property type="match status" value="1"/>
</dbReference>
<feature type="domain" description="TNFR-Cys" evidence="11">
    <location>
        <begin position="1001"/>
        <end position="1045"/>
    </location>
</feature>
<feature type="region of interest" description="Disordered" evidence="7">
    <location>
        <begin position="717"/>
        <end position="838"/>
    </location>
</feature>
<keyword evidence="13" id="KW-1185">Reference proteome</keyword>
<feature type="signal peptide" evidence="9">
    <location>
        <begin position="1"/>
        <end position="17"/>
    </location>
</feature>
<dbReference type="InterPro" id="IPR000742">
    <property type="entry name" value="EGF"/>
</dbReference>
<feature type="compositionally biased region" description="Pro residues" evidence="7">
    <location>
        <begin position="426"/>
        <end position="439"/>
    </location>
</feature>
<keyword evidence="8" id="KW-0472">Membrane</keyword>
<feature type="region of interest" description="Disordered" evidence="7">
    <location>
        <begin position="421"/>
        <end position="628"/>
    </location>
</feature>
<name>A0A8W8IIF9_MAGGI</name>
<keyword evidence="4 6" id="KW-1015">Disulfide bond</keyword>
<keyword evidence="2 9" id="KW-0732">Signal</keyword>
<dbReference type="InterPro" id="IPR009030">
    <property type="entry name" value="Growth_fac_rcpt_cys_sf"/>
</dbReference>
<keyword evidence="8" id="KW-0812">Transmembrane</keyword>
<feature type="compositionally biased region" description="Basic and acidic residues" evidence="7">
    <location>
        <begin position="583"/>
        <end position="592"/>
    </location>
</feature>
<evidence type="ECO:0000256" key="5">
    <source>
        <dbReference type="PROSITE-ProRule" id="PRU00076"/>
    </source>
</evidence>
<dbReference type="SUPFAM" id="SSF57184">
    <property type="entry name" value="Growth factor receptor domain"/>
    <property type="match status" value="1"/>
</dbReference>
<evidence type="ECO:0000256" key="7">
    <source>
        <dbReference type="SAM" id="MobiDB-lite"/>
    </source>
</evidence>
<dbReference type="CDD" id="cd00054">
    <property type="entry name" value="EGF_CA"/>
    <property type="match status" value="1"/>
</dbReference>
<feature type="compositionally biased region" description="Polar residues" evidence="7">
    <location>
        <begin position="606"/>
        <end position="620"/>
    </location>
</feature>
<organism evidence="12 13">
    <name type="scientific">Magallana gigas</name>
    <name type="common">Pacific oyster</name>
    <name type="synonym">Crassostrea gigas</name>
    <dbReference type="NCBI Taxonomy" id="29159"/>
    <lineage>
        <taxon>Eukaryota</taxon>
        <taxon>Metazoa</taxon>
        <taxon>Spiralia</taxon>
        <taxon>Lophotrochozoa</taxon>
        <taxon>Mollusca</taxon>
        <taxon>Bivalvia</taxon>
        <taxon>Autobranchia</taxon>
        <taxon>Pteriomorphia</taxon>
        <taxon>Ostreida</taxon>
        <taxon>Ostreoidea</taxon>
        <taxon>Ostreidae</taxon>
        <taxon>Magallana</taxon>
    </lineage>
</organism>